<dbReference type="Gene3D" id="3.90.190.20">
    <property type="entry name" value="Mur ligase, C-terminal domain"/>
    <property type="match status" value="1"/>
</dbReference>
<dbReference type="SUPFAM" id="SSF53244">
    <property type="entry name" value="MurD-like peptide ligases, peptide-binding domain"/>
    <property type="match status" value="1"/>
</dbReference>
<dbReference type="EC" id="6.3.2.17" evidence="2"/>
<proteinExistence type="inferred from homology"/>
<keyword evidence="5 10" id="KW-0547">Nucleotide-binding</keyword>
<accession>A0ABQ0S1H9</accession>
<sequence>MEQGQSRTSVWSWLDAHVNRETGVGIPPGGSVLPRPDLGAMERLLGVLGHPERQLPVVLVAGTNGKSTTARVLARLLERSGLRVGLYTSPHLDVPHERIVIGDTTITDEELASVLRPVVEHERDGSKPPSWFELMTAAAVRWFADQGVDVAVVETGLGGSGDATTALGARVVAVTSVGIDHVEYFGATLWDNAIAEAGAVPAGAAVVLGEPDAAIHPPFEARCPSLLLITGHDFGVIADSPVAAGRSVSLFTPAATYDEVFLRLLAPWQTASASVALAAAETWLGAAVDDQVVRDVFAATHAPGRFELVHAPGPLVVDGAHNAAAAAALSRGLRERFAGPASTVVVGMTGERDPETFLRALGVRPASLVICTSPRTTRAMPVSALVAAARAVGARTVEVEADVGAAVRHAARHRDRGVAVVTGSLYVAGEALPVARSLALSLAPGTGHCDVDPASRTRR</sequence>
<reference evidence="13 14" key="1">
    <citation type="submission" date="2019-06" db="EMBL/GenBank/DDBJ databases">
        <title>Whole genome shotgun sequence of Pseudonocardia saturnea NBRC 14499.</title>
        <authorList>
            <person name="Hosoyama A."/>
            <person name="Uohara A."/>
            <person name="Ohji S."/>
            <person name="Ichikawa N."/>
        </authorList>
    </citation>
    <scope>NUCLEOTIDE SEQUENCE [LARGE SCALE GENOMIC DNA]</scope>
    <source>
        <strain evidence="13 14">NBRC 14499</strain>
    </source>
</reference>
<feature type="domain" description="Mur ligase central" evidence="12">
    <location>
        <begin position="60"/>
        <end position="186"/>
    </location>
</feature>
<evidence type="ECO:0000313" key="14">
    <source>
        <dbReference type="Proteomes" id="UP000320693"/>
    </source>
</evidence>
<keyword evidence="4" id="KW-0479">Metal-binding</keyword>
<dbReference type="PANTHER" id="PTHR11136">
    <property type="entry name" value="FOLYLPOLYGLUTAMATE SYNTHASE-RELATED"/>
    <property type="match status" value="1"/>
</dbReference>
<dbReference type="InterPro" id="IPR004101">
    <property type="entry name" value="Mur_ligase_C"/>
</dbReference>
<evidence type="ECO:0000256" key="7">
    <source>
        <dbReference type="ARBA" id="ARBA00022842"/>
    </source>
</evidence>
<dbReference type="PROSITE" id="PS01011">
    <property type="entry name" value="FOLYLPOLYGLU_SYNT_1"/>
    <property type="match status" value="1"/>
</dbReference>
<dbReference type="InterPro" id="IPR013221">
    <property type="entry name" value="Mur_ligase_cen"/>
</dbReference>
<dbReference type="PIRSF" id="PIRSF001563">
    <property type="entry name" value="Folylpolyglu_synth"/>
    <property type="match status" value="1"/>
</dbReference>
<keyword evidence="6 10" id="KW-0067">ATP-binding</keyword>
<dbReference type="Proteomes" id="UP000320693">
    <property type="component" value="Unassembled WGS sequence"/>
</dbReference>
<dbReference type="NCBIfam" id="TIGR01499">
    <property type="entry name" value="folC"/>
    <property type="match status" value="1"/>
</dbReference>
<evidence type="ECO:0000256" key="6">
    <source>
        <dbReference type="ARBA" id="ARBA00022840"/>
    </source>
</evidence>
<comment type="catalytic activity">
    <reaction evidence="9">
        <text>(6S)-5,6,7,8-tetrahydrofolyl-(gamma-L-Glu)(n) + L-glutamate + ATP = (6S)-5,6,7,8-tetrahydrofolyl-(gamma-L-Glu)(n+1) + ADP + phosphate + H(+)</text>
        <dbReference type="Rhea" id="RHEA:10580"/>
        <dbReference type="Rhea" id="RHEA-COMP:14738"/>
        <dbReference type="Rhea" id="RHEA-COMP:14740"/>
        <dbReference type="ChEBI" id="CHEBI:15378"/>
        <dbReference type="ChEBI" id="CHEBI:29985"/>
        <dbReference type="ChEBI" id="CHEBI:30616"/>
        <dbReference type="ChEBI" id="CHEBI:43474"/>
        <dbReference type="ChEBI" id="CHEBI:141005"/>
        <dbReference type="ChEBI" id="CHEBI:456216"/>
        <dbReference type="EC" id="6.3.2.17"/>
    </reaction>
</comment>
<dbReference type="Gene3D" id="3.40.1190.10">
    <property type="entry name" value="Mur-like, catalytic domain"/>
    <property type="match status" value="1"/>
</dbReference>
<comment type="similarity">
    <text evidence="1 10">Belongs to the folylpolyglutamate synthase family.</text>
</comment>
<comment type="caution">
    <text evidence="13">The sequence shown here is derived from an EMBL/GenBank/DDBJ whole genome shotgun (WGS) entry which is preliminary data.</text>
</comment>
<evidence type="ECO:0000256" key="5">
    <source>
        <dbReference type="ARBA" id="ARBA00022741"/>
    </source>
</evidence>
<evidence type="ECO:0000256" key="10">
    <source>
        <dbReference type="PIRNR" id="PIRNR001563"/>
    </source>
</evidence>
<dbReference type="InterPro" id="IPR018109">
    <property type="entry name" value="Folylpolyglutamate_synth_CS"/>
</dbReference>
<protein>
    <recommendedName>
        <fullName evidence="2">tetrahydrofolate synthase</fullName>
        <ecNumber evidence="2">6.3.2.17</ecNumber>
    </recommendedName>
    <alternativeName>
        <fullName evidence="8">Tetrahydrofolylpolyglutamate synthase</fullName>
    </alternativeName>
</protein>
<evidence type="ECO:0000256" key="2">
    <source>
        <dbReference type="ARBA" id="ARBA00013025"/>
    </source>
</evidence>
<keyword evidence="3 10" id="KW-0436">Ligase</keyword>
<dbReference type="RefSeq" id="WP_125911366.1">
    <property type="nucleotide sequence ID" value="NZ_BJNH01000043.1"/>
</dbReference>
<evidence type="ECO:0000256" key="4">
    <source>
        <dbReference type="ARBA" id="ARBA00022723"/>
    </source>
</evidence>
<keyword evidence="7" id="KW-0460">Magnesium</keyword>
<evidence type="ECO:0000256" key="9">
    <source>
        <dbReference type="ARBA" id="ARBA00047493"/>
    </source>
</evidence>
<evidence type="ECO:0000259" key="12">
    <source>
        <dbReference type="Pfam" id="PF08245"/>
    </source>
</evidence>
<dbReference type="Pfam" id="PF02875">
    <property type="entry name" value="Mur_ligase_C"/>
    <property type="match status" value="1"/>
</dbReference>
<gene>
    <name evidence="13" type="ORF">PSA01_38050</name>
</gene>
<evidence type="ECO:0000313" key="13">
    <source>
        <dbReference type="EMBL" id="GEC26776.1"/>
    </source>
</evidence>
<organism evidence="13 14">
    <name type="scientific">Pseudonocardia saturnea</name>
    <dbReference type="NCBI Taxonomy" id="33909"/>
    <lineage>
        <taxon>Bacteria</taxon>
        <taxon>Bacillati</taxon>
        <taxon>Actinomycetota</taxon>
        <taxon>Actinomycetes</taxon>
        <taxon>Pseudonocardiales</taxon>
        <taxon>Pseudonocardiaceae</taxon>
        <taxon>Pseudonocardia</taxon>
    </lineage>
</organism>
<dbReference type="InterPro" id="IPR036565">
    <property type="entry name" value="Mur-like_cat_sf"/>
</dbReference>
<dbReference type="PANTHER" id="PTHR11136:SF0">
    <property type="entry name" value="DIHYDROFOLATE SYNTHETASE-RELATED"/>
    <property type="match status" value="1"/>
</dbReference>
<dbReference type="InterPro" id="IPR036615">
    <property type="entry name" value="Mur_ligase_C_dom_sf"/>
</dbReference>
<evidence type="ECO:0000256" key="1">
    <source>
        <dbReference type="ARBA" id="ARBA00008276"/>
    </source>
</evidence>
<dbReference type="InterPro" id="IPR001645">
    <property type="entry name" value="Folylpolyglutamate_synth"/>
</dbReference>
<keyword evidence="14" id="KW-1185">Reference proteome</keyword>
<dbReference type="SUPFAM" id="SSF53623">
    <property type="entry name" value="MurD-like peptide ligases, catalytic domain"/>
    <property type="match status" value="1"/>
</dbReference>
<dbReference type="EMBL" id="BJNH01000043">
    <property type="protein sequence ID" value="GEC26776.1"/>
    <property type="molecule type" value="Genomic_DNA"/>
</dbReference>
<name>A0ABQ0S1H9_9PSEU</name>
<evidence type="ECO:0000256" key="8">
    <source>
        <dbReference type="ARBA" id="ARBA00030592"/>
    </source>
</evidence>
<evidence type="ECO:0000259" key="11">
    <source>
        <dbReference type="Pfam" id="PF02875"/>
    </source>
</evidence>
<evidence type="ECO:0000256" key="3">
    <source>
        <dbReference type="ARBA" id="ARBA00022598"/>
    </source>
</evidence>
<feature type="domain" description="Mur ligase C-terminal" evidence="11">
    <location>
        <begin position="304"/>
        <end position="424"/>
    </location>
</feature>
<dbReference type="Pfam" id="PF08245">
    <property type="entry name" value="Mur_ligase_M"/>
    <property type="match status" value="1"/>
</dbReference>